<protein>
    <recommendedName>
        <fullName evidence="9">RRM domain-containing protein</fullName>
    </recommendedName>
</protein>
<evidence type="ECO:0000313" key="10">
    <source>
        <dbReference type="Ensembl" id="ENSSSUP00005013334.1"/>
    </source>
</evidence>
<dbReference type="InterPro" id="IPR000504">
    <property type="entry name" value="RRM_dom"/>
</dbReference>
<dbReference type="GO" id="GO:0005654">
    <property type="term" value="C:nucleoplasm"/>
    <property type="evidence" value="ECO:0007669"/>
    <property type="project" value="TreeGrafter"/>
</dbReference>
<reference evidence="10" key="3">
    <citation type="submission" date="2025-09" db="UniProtKB">
        <authorList>
            <consortium name="Ensembl"/>
        </authorList>
    </citation>
    <scope>IDENTIFICATION</scope>
</reference>
<evidence type="ECO:0000313" key="11">
    <source>
        <dbReference type="Proteomes" id="UP000472268"/>
    </source>
</evidence>
<evidence type="ECO:0000256" key="4">
    <source>
        <dbReference type="ARBA" id="ARBA00023015"/>
    </source>
</evidence>
<evidence type="ECO:0000256" key="2">
    <source>
        <dbReference type="ARBA" id="ARBA00022664"/>
    </source>
</evidence>
<keyword evidence="2" id="KW-0507">mRNA processing</keyword>
<dbReference type="InterPro" id="IPR041105">
    <property type="entry name" value="TDP-43_N"/>
</dbReference>
<reference evidence="10" key="2">
    <citation type="submission" date="2025-08" db="UniProtKB">
        <authorList>
            <consortium name="Ensembl"/>
        </authorList>
    </citation>
    <scope>IDENTIFICATION</scope>
</reference>
<feature type="domain" description="RRM" evidence="9">
    <location>
        <begin position="98"/>
        <end position="161"/>
    </location>
</feature>
<evidence type="ECO:0000256" key="1">
    <source>
        <dbReference type="ARBA" id="ARBA00004123"/>
    </source>
</evidence>
<dbReference type="GO" id="GO:0008380">
    <property type="term" value="P:RNA splicing"/>
    <property type="evidence" value="ECO:0007669"/>
    <property type="project" value="UniProtKB-KW"/>
</dbReference>
<dbReference type="PROSITE" id="PS50102">
    <property type="entry name" value="RRM"/>
    <property type="match status" value="1"/>
</dbReference>
<keyword evidence="7" id="KW-0539">Nucleus</keyword>
<dbReference type="Pfam" id="PF18694">
    <property type="entry name" value="TDP-43_N"/>
    <property type="match status" value="1"/>
</dbReference>
<dbReference type="PANTHER" id="PTHR48033:SF9">
    <property type="entry name" value="TAR DNA-BINDING PROTEIN 43"/>
    <property type="match status" value="1"/>
</dbReference>
<comment type="subcellular location">
    <subcellularLocation>
        <location evidence="1">Nucleus</location>
    </subcellularLocation>
</comment>
<evidence type="ECO:0000256" key="8">
    <source>
        <dbReference type="PROSITE-ProRule" id="PRU00176"/>
    </source>
</evidence>
<proteinExistence type="predicted"/>
<dbReference type="CDD" id="cd19609">
    <property type="entry name" value="NTD_TDP-43"/>
    <property type="match status" value="1"/>
</dbReference>
<keyword evidence="4" id="KW-0805">Transcription regulation</keyword>
<dbReference type="GO" id="GO:0006397">
    <property type="term" value="P:mRNA processing"/>
    <property type="evidence" value="ECO:0007669"/>
    <property type="project" value="UniProtKB-KW"/>
</dbReference>
<dbReference type="OMA" id="FIECETR"/>
<organism evidence="10 11">
    <name type="scientific">Suricata suricatta</name>
    <name type="common">Meerkat</name>
    <dbReference type="NCBI Taxonomy" id="37032"/>
    <lineage>
        <taxon>Eukaryota</taxon>
        <taxon>Metazoa</taxon>
        <taxon>Chordata</taxon>
        <taxon>Craniata</taxon>
        <taxon>Vertebrata</taxon>
        <taxon>Euteleostomi</taxon>
        <taxon>Mammalia</taxon>
        <taxon>Eutheria</taxon>
        <taxon>Laurasiatheria</taxon>
        <taxon>Carnivora</taxon>
        <taxon>Feliformia</taxon>
        <taxon>Herpestidae</taxon>
        <taxon>Suricata</taxon>
    </lineage>
</organism>
<reference evidence="10 11" key="1">
    <citation type="submission" date="2019-05" db="EMBL/GenBank/DDBJ databases">
        <title>A Chromosome-scale Meerkat (S. suricatta) Genome Assembly.</title>
        <authorList>
            <person name="Dudchenko O."/>
            <person name="Lieberman Aiden E."/>
            <person name="Tung J."/>
            <person name="Barreiro L.B."/>
            <person name="Clutton-Brock T.H."/>
        </authorList>
    </citation>
    <scope>NUCLEOTIDE SEQUENCE [LARGE SCALE GENOMIC DNA]</scope>
</reference>
<dbReference type="Gene3D" id="3.30.70.330">
    <property type="match status" value="1"/>
</dbReference>
<dbReference type="GO" id="GO:0000785">
    <property type="term" value="C:chromatin"/>
    <property type="evidence" value="ECO:0007669"/>
    <property type="project" value="TreeGrafter"/>
</dbReference>
<dbReference type="Pfam" id="PF00076">
    <property type="entry name" value="RRM_1"/>
    <property type="match status" value="1"/>
</dbReference>
<keyword evidence="6" id="KW-0508">mRNA splicing</keyword>
<dbReference type="Ensembl" id="ENSSSUT00005015227.1">
    <property type="protein sequence ID" value="ENSSSUP00005013334.1"/>
    <property type="gene ID" value="ENSSSUG00005008553.1"/>
</dbReference>
<evidence type="ECO:0000256" key="7">
    <source>
        <dbReference type="ARBA" id="ARBA00023242"/>
    </source>
</evidence>
<evidence type="ECO:0000256" key="6">
    <source>
        <dbReference type="ARBA" id="ARBA00023187"/>
    </source>
</evidence>
<dbReference type="InterPro" id="IPR035979">
    <property type="entry name" value="RBD_domain_sf"/>
</dbReference>
<keyword evidence="3" id="KW-0677">Repeat</keyword>
<name>A0A673TWF6_SURSU</name>
<dbReference type="AlphaFoldDB" id="A0A673TWF6"/>
<dbReference type="GO" id="GO:0003723">
    <property type="term" value="F:RNA binding"/>
    <property type="evidence" value="ECO:0007669"/>
    <property type="project" value="UniProtKB-UniRule"/>
</dbReference>
<accession>A0A673TWF6</accession>
<keyword evidence="5" id="KW-0804">Transcription</keyword>
<dbReference type="InterPro" id="IPR012677">
    <property type="entry name" value="Nucleotide-bd_a/b_plait_sf"/>
</dbReference>
<evidence type="ECO:0000256" key="3">
    <source>
        <dbReference type="ARBA" id="ARBA00022737"/>
    </source>
</evidence>
<dbReference type="SUPFAM" id="SSF54928">
    <property type="entry name" value="RNA-binding domain, RBD"/>
    <property type="match status" value="1"/>
</dbReference>
<keyword evidence="11" id="KW-1185">Reference proteome</keyword>
<evidence type="ECO:0000256" key="5">
    <source>
        <dbReference type="ARBA" id="ARBA00023163"/>
    </source>
</evidence>
<sequence length="161" mass="18095">MSKSENDEPTQIPLEDDGTVLLSIVTVQFPGAWGLCPRSPVSQWMRGVQLVEGILHAPDTDWGNLMYVVNYPKDNKRKMGETEASSAGRVKRTLEKMSDLIMLGLPCKSILKEYFSTFGEVLMAQVKKGIQTSHSSWFGFVHFIECETRVKVTSQRHVMDG</sequence>
<dbReference type="GO" id="GO:0010468">
    <property type="term" value="P:regulation of gene expression"/>
    <property type="evidence" value="ECO:0007669"/>
    <property type="project" value="TreeGrafter"/>
</dbReference>
<dbReference type="PANTHER" id="PTHR48033">
    <property type="entry name" value="RNA-BINDING (RRM/RBD/RNP MOTIFS) FAMILY PROTEIN"/>
    <property type="match status" value="1"/>
</dbReference>
<keyword evidence="8" id="KW-0694">RNA-binding</keyword>
<evidence type="ECO:0000259" key="9">
    <source>
        <dbReference type="PROSITE" id="PS50102"/>
    </source>
</evidence>
<dbReference type="Proteomes" id="UP000472268">
    <property type="component" value="Chromosome 1"/>
</dbReference>